<organism evidence="4 5">
    <name type="scientific">Microbacterium esteraromaticum</name>
    <dbReference type="NCBI Taxonomy" id="57043"/>
    <lineage>
        <taxon>Bacteria</taxon>
        <taxon>Bacillati</taxon>
        <taxon>Actinomycetota</taxon>
        <taxon>Actinomycetes</taxon>
        <taxon>Micrococcales</taxon>
        <taxon>Microbacteriaceae</taxon>
        <taxon>Microbacterium</taxon>
    </lineage>
</organism>
<dbReference type="EMBL" id="FUKO01000012">
    <property type="protein sequence ID" value="SJN23122.1"/>
    <property type="molecule type" value="Genomic_DNA"/>
</dbReference>
<dbReference type="InterPro" id="IPR036291">
    <property type="entry name" value="NAD(P)-bd_dom_sf"/>
</dbReference>
<proteinExistence type="inferred from homology"/>
<dbReference type="InterPro" id="IPR010099">
    <property type="entry name" value="SDR39U1"/>
</dbReference>
<dbReference type="Pfam" id="PF01370">
    <property type="entry name" value="Epimerase"/>
    <property type="match status" value="1"/>
</dbReference>
<gene>
    <name evidence="4" type="ORF">FM104_03895</name>
</gene>
<keyword evidence="4" id="KW-0132">Cell division</keyword>
<accession>A0A1R4ITE2</accession>
<dbReference type="InterPro" id="IPR001509">
    <property type="entry name" value="Epimerase_deHydtase"/>
</dbReference>
<comment type="similarity">
    <text evidence="1">Belongs to the NAD(P)-dependent epimerase/dehydratase family. SDR39U1 subfamily.</text>
</comment>
<protein>
    <submittedName>
        <fullName evidence="4">Cell division inhibitor</fullName>
    </submittedName>
</protein>
<feature type="domain" description="DUF1731" evidence="3">
    <location>
        <begin position="278"/>
        <end position="325"/>
    </location>
</feature>
<dbReference type="NCBIfam" id="TIGR01777">
    <property type="entry name" value="yfcH"/>
    <property type="match status" value="1"/>
</dbReference>
<evidence type="ECO:0000259" key="2">
    <source>
        <dbReference type="Pfam" id="PF01370"/>
    </source>
</evidence>
<dbReference type="Proteomes" id="UP000196320">
    <property type="component" value="Unassembled WGS sequence"/>
</dbReference>
<keyword evidence="5" id="KW-1185">Reference proteome</keyword>
<feature type="domain" description="NAD-dependent epimerase/dehydratase" evidence="2">
    <location>
        <begin position="37"/>
        <end position="243"/>
    </location>
</feature>
<reference evidence="4 5" key="1">
    <citation type="submission" date="2017-02" db="EMBL/GenBank/DDBJ databases">
        <authorList>
            <person name="Peterson S.W."/>
        </authorList>
    </citation>
    <scope>NUCLEOTIDE SEQUENCE [LARGE SCALE GENOMIC DNA]</scope>
    <source>
        <strain evidence="4 5">B Mb 05.01</strain>
    </source>
</reference>
<evidence type="ECO:0000313" key="5">
    <source>
        <dbReference type="Proteomes" id="UP000196320"/>
    </source>
</evidence>
<dbReference type="PANTHER" id="PTHR11092:SF0">
    <property type="entry name" value="EPIMERASE FAMILY PROTEIN SDR39U1"/>
    <property type="match status" value="1"/>
</dbReference>
<dbReference type="Gene3D" id="3.40.50.720">
    <property type="entry name" value="NAD(P)-binding Rossmann-like Domain"/>
    <property type="match status" value="1"/>
</dbReference>
<evidence type="ECO:0000313" key="4">
    <source>
        <dbReference type="EMBL" id="SJN23122.1"/>
    </source>
</evidence>
<evidence type="ECO:0000259" key="3">
    <source>
        <dbReference type="Pfam" id="PF08338"/>
    </source>
</evidence>
<dbReference type="AlphaFoldDB" id="A0A1R4ITE2"/>
<evidence type="ECO:0000256" key="1">
    <source>
        <dbReference type="ARBA" id="ARBA00009353"/>
    </source>
</evidence>
<sequence length="328" mass="34914">MIPPWMKTAKCGLHGVRHPFLIGLEPIGKYGGAMKRIVLTGGSGLIGTALHDSLDSDGHHLIQLVRRTPQHPHEVAWDPGAVLSPDVLAGADAVVNLNGASIGRLPWTPRYRRTLRESRLHATRTLATAIRTLGTDAPSFISGSAVGYYGDRPGEDLTETSSAGDTFLAELCVEWEEGAHAAGENARVALLRTAPVLHPQGVLKPMIALTRLGLGGRLGPGTQVWPWISLDDEVRAIRHIIDSDLSGPVNLSAPTPATATQIGRALAARLRRPFLVPAPSWALRLGLSRDAADSLLLSDAHVEPRALLADGFEFQHPTASEAIAAAID</sequence>
<dbReference type="InterPro" id="IPR013549">
    <property type="entry name" value="DUF1731"/>
</dbReference>
<dbReference type="Pfam" id="PF08338">
    <property type="entry name" value="DUF1731"/>
    <property type="match status" value="1"/>
</dbReference>
<keyword evidence="4" id="KW-0131">Cell cycle</keyword>
<dbReference type="SUPFAM" id="SSF51735">
    <property type="entry name" value="NAD(P)-binding Rossmann-fold domains"/>
    <property type="match status" value="1"/>
</dbReference>
<dbReference type="GO" id="GO:0051301">
    <property type="term" value="P:cell division"/>
    <property type="evidence" value="ECO:0007669"/>
    <property type="project" value="UniProtKB-KW"/>
</dbReference>
<dbReference type="PANTHER" id="PTHR11092">
    <property type="entry name" value="SUGAR NUCLEOTIDE EPIMERASE RELATED"/>
    <property type="match status" value="1"/>
</dbReference>
<name>A0A1R4ITE2_9MICO</name>